<dbReference type="CDD" id="cd06261">
    <property type="entry name" value="TM_PBP2"/>
    <property type="match status" value="1"/>
</dbReference>
<reference evidence="12" key="1">
    <citation type="submission" date="2017-02" db="EMBL/GenBank/DDBJ databases">
        <authorList>
            <person name="Varghese N."/>
            <person name="Submissions S."/>
        </authorList>
    </citation>
    <scope>NUCLEOTIDE SEQUENCE [LARGE SCALE GENOMIC DNA]</scope>
    <source>
        <strain evidence="12">ATCC 27094</strain>
    </source>
</reference>
<dbReference type="InterPro" id="IPR025966">
    <property type="entry name" value="OppC_N"/>
</dbReference>
<dbReference type="PANTHER" id="PTHR43386:SF1">
    <property type="entry name" value="D,D-DIPEPTIDE TRANSPORT SYSTEM PERMEASE PROTEIN DDPC-RELATED"/>
    <property type="match status" value="1"/>
</dbReference>
<protein>
    <submittedName>
        <fullName evidence="11">Peptide/nickel transport system permease protein</fullName>
    </submittedName>
</protein>
<dbReference type="Gene3D" id="1.10.3720.10">
    <property type="entry name" value="MetI-like"/>
    <property type="match status" value="1"/>
</dbReference>
<gene>
    <name evidence="11" type="ORF">SAMN02745126_04291</name>
</gene>
<feature type="transmembrane region" description="Helical" evidence="9">
    <location>
        <begin position="268"/>
        <end position="287"/>
    </location>
</feature>
<comment type="similarity">
    <text evidence="9">Belongs to the binding-protein-dependent transport system permease family.</text>
</comment>
<dbReference type="InterPro" id="IPR035906">
    <property type="entry name" value="MetI-like_sf"/>
</dbReference>
<keyword evidence="8 9" id="KW-0472">Membrane</keyword>
<evidence type="ECO:0000256" key="2">
    <source>
        <dbReference type="ARBA" id="ARBA00022448"/>
    </source>
</evidence>
<dbReference type="RefSeq" id="WP_085935961.1">
    <property type="nucleotide sequence ID" value="NZ_FUWJ01000006.1"/>
</dbReference>
<dbReference type="Proteomes" id="UP000190092">
    <property type="component" value="Unassembled WGS sequence"/>
</dbReference>
<evidence type="ECO:0000256" key="4">
    <source>
        <dbReference type="ARBA" id="ARBA00022692"/>
    </source>
</evidence>
<name>A0A1T4S1I2_9HYPH</name>
<evidence type="ECO:0000256" key="1">
    <source>
        <dbReference type="ARBA" id="ARBA00004651"/>
    </source>
</evidence>
<feature type="domain" description="ABC transmembrane type-1" evidence="10">
    <location>
        <begin position="84"/>
        <end position="287"/>
    </location>
</feature>
<accession>A0A1T4S1I2</accession>
<keyword evidence="4 9" id="KW-0812">Transmembrane</keyword>
<feature type="transmembrane region" description="Helical" evidence="9">
    <location>
        <begin position="119"/>
        <end position="141"/>
    </location>
</feature>
<dbReference type="PANTHER" id="PTHR43386">
    <property type="entry name" value="OLIGOPEPTIDE TRANSPORT SYSTEM PERMEASE PROTEIN APPC"/>
    <property type="match status" value="1"/>
</dbReference>
<keyword evidence="2 9" id="KW-0813">Transport</keyword>
<dbReference type="GO" id="GO:0015031">
    <property type="term" value="P:protein transport"/>
    <property type="evidence" value="ECO:0007669"/>
    <property type="project" value="UniProtKB-KW"/>
</dbReference>
<sequence length="302" mass="32527">MTQATTPRHLVWRRLLRHRLAELSLGFLAVLLLLTLAAPLIAEWRGIDPTMTDLFRRLEPPSAEHWLGTDELGRDLFQRLLDGGRVSLFVGFAGALLSAVLGSIIGVVAGYLGGRLDGLLMRITDGVIALPLLPLLIVLAAIDPRKLGIPADIAQSETFSLYRIVVIVGLTGWTTVARLVRAETLSLKARDFARAAQALGASPLRIMFRHILPNAAGSLVVATTMSVGALILLESTLSFLGLGTQPPAASWGNMLTGAQELLQDAPTLALWPGLMILLTVIAFNFLGDGLQEALDPRSERRL</sequence>
<comment type="subcellular location">
    <subcellularLocation>
        <location evidence="1 9">Cell membrane</location>
        <topology evidence="1 9">Multi-pass membrane protein</topology>
    </subcellularLocation>
</comment>
<evidence type="ECO:0000259" key="10">
    <source>
        <dbReference type="PROSITE" id="PS50928"/>
    </source>
</evidence>
<keyword evidence="3" id="KW-1003">Cell membrane</keyword>
<evidence type="ECO:0000256" key="9">
    <source>
        <dbReference type="RuleBase" id="RU363032"/>
    </source>
</evidence>
<evidence type="ECO:0000256" key="5">
    <source>
        <dbReference type="ARBA" id="ARBA00022856"/>
    </source>
</evidence>
<dbReference type="Pfam" id="PF12911">
    <property type="entry name" value="OppC_N"/>
    <property type="match status" value="1"/>
</dbReference>
<feature type="transmembrane region" description="Helical" evidence="9">
    <location>
        <begin position="86"/>
        <end position="112"/>
    </location>
</feature>
<dbReference type="GO" id="GO:0015833">
    <property type="term" value="P:peptide transport"/>
    <property type="evidence" value="ECO:0007669"/>
    <property type="project" value="UniProtKB-KW"/>
</dbReference>
<evidence type="ECO:0000313" key="12">
    <source>
        <dbReference type="Proteomes" id="UP000190092"/>
    </source>
</evidence>
<dbReference type="PROSITE" id="PS50928">
    <property type="entry name" value="ABC_TM1"/>
    <property type="match status" value="1"/>
</dbReference>
<feature type="transmembrane region" description="Helical" evidence="9">
    <location>
        <begin position="161"/>
        <end position="180"/>
    </location>
</feature>
<dbReference type="GO" id="GO:0005886">
    <property type="term" value="C:plasma membrane"/>
    <property type="evidence" value="ECO:0007669"/>
    <property type="project" value="UniProtKB-SubCell"/>
</dbReference>
<keyword evidence="7 9" id="KW-1133">Transmembrane helix</keyword>
<dbReference type="OrthoDB" id="9766870at2"/>
<organism evidence="11 12">
    <name type="scientific">Enhydrobacter aerosaccus</name>
    <dbReference type="NCBI Taxonomy" id="225324"/>
    <lineage>
        <taxon>Bacteria</taxon>
        <taxon>Pseudomonadati</taxon>
        <taxon>Pseudomonadota</taxon>
        <taxon>Alphaproteobacteria</taxon>
        <taxon>Hyphomicrobiales</taxon>
        <taxon>Enhydrobacter</taxon>
    </lineage>
</organism>
<dbReference type="InterPro" id="IPR000515">
    <property type="entry name" value="MetI-like"/>
</dbReference>
<dbReference type="AlphaFoldDB" id="A0A1T4S1I2"/>
<keyword evidence="5" id="KW-0571">Peptide transport</keyword>
<dbReference type="STRING" id="225324.SAMN02745126_04291"/>
<keyword evidence="12" id="KW-1185">Reference proteome</keyword>
<feature type="transmembrane region" description="Helical" evidence="9">
    <location>
        <begin position="211"/>
        <end position="233"/>
    </location>
</feature>
<evidence type="ECO:0000256" key="3">
    <source>
        <dbReference type="ARBA" id="ARBA00022475"/>
    </source>
</evidence>
<evidence type="ECO:0000256" key="7">
    <source>
        <dbReference type="ARBA" id="ARBA00022989"/>
    </source>
</evidence>
<dbReference type="GO" id="GO:0055085">
    <property type="term" value="P:transmembrane transport"/>
    <property type="evidence" value="ECO:0007669"/>
    <property type="project" value="InterPro"/>
</dbReference>
<evidence type="ECO:0000256" key="8">
    <source>
        <dbReference type="ARBA" id="ARBA00023136"/>
    </source>
</evidence>
<evidence type="ECO:0000256" key="6">
    <source>
        <dbReference type="ARBA" id="ARBA00022927"/>
    </source>
</evidence>
<dbReference type="SUPFAM" id="SSF161098">
    <property type="entry name" value="MetI-like"/>
    <property type="match status" value="1"/>
</dbReference>
<dbReference type="Pfam" id="PF00528">
    <property type="entry name" value="BPD_transp_1"/>
    <property type="match status" value="1"/>
</dbReference>
<keyword evidence="6" id="KW-0653">Protein transport</keyword>
<dbReference type="EMBL" id="FUWJ01000006">
    <property type="protein sequence ID" value="SKA22170.1"/>
    <property type="molecule type" value="Genomic_DNA"/>
</dbReference>
<proteinExistence type="inferred from homology"/>
<dbReference type="InterPro" id="IPR050366">
    <property type="entry name" value="BP-dependent_transpt_permease"/>
</dbReference>
<feature type="transmembrane region" description="Helical" evidence="9">
    <location>
        <begin position="20"/>
        <end position="42"/>
    </location>
</feature>
<evidence type="ECO:0000313" key="11">
    <source>
        <dbReference type="EMBL" id="SKA22170.1"/>
    </source>
</evidence>